<feature type="compositionally biased region" description="Polar residues" evidence="2">
    <location>
        <begin position="450"/>
        <end position="459"/>
    </location>
</feature>
<feature type="compositionally biased region" description="Polar residues" evidence="2">
    <location>
        <begin position="792"/>
        <end position="804"/>
    </location>
</feature>
<evidence type="ECO:0000256" key="1">
    <source>
        <dbReference type="SAM" id="Coils"/>
    </source>
</evidence>
<organism evidence="3 4">
    <name type="scientific">Planoprotostelium fungivorum</name>
    <dbReference type="NCBI Taxonomy" id="1890364"/>
    <lineage>
        <taxon>Eukaryota</taxon>
        <taxon>Amoebozoa</taxon>
        <taxon>Evosea</taxon>
        <taxon>Variosea</taxon>
        <taxon>Cavosteliida</taxon>
        <taxon>Cavosteliaceae</taxon>
        <taxon>Planoprotostelium</taxon>
    </lineage>
</organism>
<accession>A0A2P6NZK4</accession>
<feature type="region of interest" description="Disordered" evidence="2">
    <location>
        <begin position="415"/>
        <end position="859"/>
    </location>
</feature>
<feature type="compositionally biased region" description="Basic residues" evidence="2">
    <location>
        <begin position="696"/>
        <end position="711"/>
    </location>
</feature>
<protein>
    <submittedName>
        <fullName evidence="3">Uncharacterized protein</fullName>
    </submittedName>
</protein>
<feature type="region of interest" description="Disordered" evidence="2">
    <location>
        <begin position="368"/>
        <end position="395"/>
    </location>
</feature>
<name>A0A2P6NZK4_9EUKA</name>
<reference evidence="3 4" key="1">
    <citation type="journal article" date="2018" name="Genome Biol. Evol.">
        <title>Multiple Roots of Fruiting Body Formation in Amoebozoa.</title>
        <authorList>
            <person name="Hillmann F."/>
            <person name="Forbes G."/>
            <person name="Novohradska S."/>
            <person name="Ferling I."/>
            <person name="Riege K."/>
            <person name="Groth M."/>
            <person name="Westermann M."/>
            <person name="Marz M."/>
            <person name="Spaller T."/>
            <person name="Winckler T."/>
            <person name="Schaap P."/>
            <person name="Glockner G."/>
        </authorList>
    </citation>
    <scope>NUCLEOTIDE SEQUENCE [LARGE SCALE GENOMIC DNA]</scope>
    <source>
        <strain evidence="3 4">Jena</strain>
    </source>
</reference>
<feature type="compositionally biased region" description="Acidic residues" evidence="2">
    <location>
        <begin position="516"/>
        <end position="525"/>
    </location>
</feature>
<feature type="compositionally biased region" description="Low complexity" evidence="2">
    <location>
        <begin position="755"/>
        <end position="771"/>
    </location>
</feature>
<feature type="compositionally biased region" description="Acidic residues" evidence="2">
    <location>
        <begin position="848"/>
        <end position="859"/>
    </location>
</feature>
<dbReference type="STRING" id="1890364.A0A2P6NZK4"/>
<comment type="caution">
    <text evidence="3">The sequence shown here is derived from an EMBL/GenBank/DDBJ whole genome shotgun (WGS) entry which is preliminary data.</text>
</comment>
<evidence type="ECO:0000313" key="4">
    <source>
        <dbReference type="Proteomes" id="UP000241769"/>
    </source>
</evidence>
<feature type="compositionally biased region" description="Acidic residues" evidence="2">
    <location>
        <begin position="772"/>
        <end position="787"/>
    </location>
</feature>
<keyword evidence="4" id="KW-1185">Reference proteome</keyword>
<evidence type="ECO:0000256" key="2">
    <source>
        <dbReference type="SAM" id="MobiDB-lite"/>
    </source>
</evidence>
<evidence type="ECO:0000313" key="3">
    <source>
        <dbReference type="EMBL" id="PRP89377.1"/>
    </source>
</evidence>
<sequence>MMHQQHLYEQLRDIQRGIHDEKLDNVHQKLSELRRKREVNGLKRAYQREEERHISHFRSVNLQKRLDLLREDDQRIATRDEQILKEVDESLARFEKLHHNVAVRQATLDAKRRRYYSAAVEQYPVWASRRFVKEEAQVKKLDHRLEKIEKRRIDAEEAFEEEIRVREELASRRQDLLLAKEGEKKERILRGMHREQMEVEERETDHLYRNMSATANSRWKAHQREAFKRETAERLEQMQSQLQASLLPDPSQGTLKSPIATTNADSLQFSATGRSYRSYDVTSLGESQLESALDATMYKSFSDPIPRSRPITPLDNIKPAVSVDQSNEGLPIPDIPLHRVVSAQSVGLDSDFEDQSINGVSLNASTFSRAVSDSDSEEEDERDRRPLKPAAPGSLILEEEGEGIRFIYSRANSTASGASFNSKPAPPHNAVDKLKRNNTTRLFTEDDLSPLSTPQMTRENSLEESRLKETREKGREHKMEIKSRERDEREKAEREEREREDRMIDDIDNALHIVTDSEDESDDQSEALLRAQEEERRRREEERRIEAEKIRQEELRRRQREEEESKKKERVEREAADKREQMRREEERREQLQREEEERKRRDEERQNREDSERKRRDEERQRASIEAERREEEKKREEEERKREEEEKKKQDEIRRQENKLAAELEMRNQRLIEEAESPRSPRSPRVGNDDDKKEKKKSGFFSFFKKKDKKEKEEKTEEKSEKTEEMQSPILDSVTTSYAPSFSPRIVQSGPAGSSMSKDLGLSSGSDVSDITDADDMEQLLDDDDKPNRGPSSYKASFNPTISRPPEPKVVVSARPPETTTIISGPSAQASPNLTSFLNAKNTPTELDDDEIEEMEL</sequence>
<keyword evidence="1" id="KW-0175">Coiled coil</keyword>
<dbReference type="AlphaFoldDB" id="A0A2P6NZK4"/>
<feature type="coiled-coil region" evidence="1">
    <location>
        <begin position="131"/>
        <end position="165"/>
    </location>
</feature>
<dbReference type="EMBL" id="MDYQ01000003">
    <property type="protein sequence ID" value="PRP89377.1"/>
    <property type="molecule type" value="Genomic_DNA"/>
</dbReference>
<dbReference type="InParanoid" id="A0A2P6NZK4"/>
<feature type="compositionally biased region" description="Basic and acidic residues" evidence="2">
    <location>
        <begin position="460"/>
        <end position="505"/>
    </location>
</feature>
<feature type="compositionally biased region" description="Basic and acidic residues" evidence="2">
    <location>
        <begin position="712"/>
        <end position="727"/>
    </location>
</feature>
<feature type="compositionally biased region" description="Polar residues" evidence="2">
    <location>
        <begin position="820"/>
        <end position="847"/>
    </location>
</feature>
<feature type="compositionally biased region" description="Basic and acidic residues" evidence="2">
    <location>
        <begin position="531"/>
        <end position="681"/>
    </location>
</feature>
<gene>
    <name evidence="3" type="ORF">PROFUN_01240</name>
</gene>
<proteinExistence type="predicted"/>
<dbReference type="Proteomes" id="UP000241769">
    <property type="component" value="Unassembled WGS sequence"/>
</dbReference>